<accession>A0ABR9VTI4</accession>
<dbReference type="CDD" id="cd02645">
    <property type="entry name" value="R3H_AAA"/>
    <property type="match status" value="1"/>
</dbReference>
<keyword evidence="5" id="KW-1185">Reference proteome</keyword>
<dbReference type="InterPro" id="IPR036867">
    <property type="entry name" value="R3H_dom_sf"/>
</dbReference>
<dbReference type="Gene3D" id="3.40.50.300">
    <property type="entry name" value="P-loop containing nucleotide triphosphate hydrolases"/>
    <property type="match status" value="1"/>
</dbReference>
<keyword evidence="1" id="KW-0547">Nucleotide-binding</keyword>
<evidence type="ECO:0000313" key="5">
    <source>
        <dbReference type="Proteomes" id="UP000658720"/>
    </source>
</evidence>
<dbReference type="Gene3D" id="3.30.1370.50">
    <property type="entry name" value="R3H-like domain"/>
    <property type="match status" value="1"/>
</dbReference>
<evidence type="ECO:0000256" key="1">
    <source>
        <dbReference type="ARBA" id="ARBA00022741"/>
    </source>
</evidence>
<dbReference type="InterPro" id="IPR003593">
    <property type="entry name" value="AAA+_ATPase"/>
</dbReference>
<protein>
    <submittedName>
        <fullName evidence="4">AAA family ATPase</fullName>
    </submittedName>
</protein>
<dbReference type="InterPro" id="IPR034081">
    <property type="entry name" value="R3H_AAA"/>
</dbReference>
<keyword evidence="2" id="KW-0067">ATP-binding</keyword>
<feature type="domain" description="R3H" evidence="3">
    <location>
        <begin position="525"/>
        <end position="589"/>
    </location>
</feature>
<dbReference type="RefSeq" id="WP_194020211.1">
    <property type="nucleotide sequence ID" value="NZ_JADEVV010000036.1"/>
</dbReference>
<dbReference type="InterPro" id="IPR001374">
    <property type="entry name" value="R3H_dom"/>
</dbReference>
<gene>
    <name evidence="4" type="ORF">IQ217_12650</name>
</gene>
<dbReference type="Pfam" id="PF19568">
    <property type="entry name" value="Spore_III_AA"/>
    <property type="match status" value="1"/>
</dbReference>
<evidence type="ECO:0000256" key="2">
    <source>
        <dbReference type="ARBA" id="ARBA00022840"/>
    </source>
</evidence>
<organism evidence="4 5">
    <name type="scientific">Synechocystis salina LEGE 00031</name>
    <dbReference type="NCBI Taxonomy" id="1828736"/>
    <lineage>
        <taxon>Bacteria</taxon>
        <taxon>Bacillati</taxon>
        <taxon>Cyanobacteriota</taxon>
        <taxon>Cyanophyceae</taxon>
        <taxon>Synechococcales</taxon>
        <taxon>Merismopediaceae</taxon>
        <taxon>Synechocystis</taxon>
    </lineage>
</organism>
<dbReference type="PROSITE" id="PS51061">
    <property type="entry name" value="R3H"/>
    <property type="match status" value="1"/>
</dbReference>
<name>A0ABR9VTI4_9SYNC</name>
<dbReference type="EMBL" id="JADEVV010000036">
    <property type="protein sequence ID" value="MBE9254671.1"/>
    <property type="molecule type" value="Genomic_DNA"/>
</dbReference>
<dbReference type="SMART" id="SM00393">
    <property type="entry name" value="R3H"/>
    <property type="match status" value="1"/>
</dbReference>
<dbReference type="Proteomes" id="UP000658720">
    <property type="component" value="Unassembled WGS sequence"/>
</dbReference>
<dbReference type="SMART" id="SM00382">
    <property type="entry name" value="AAA"/>
    <property type="match status" value="1"/>
</dbReference>
<sequence>MSEFSLAHQDYPVDDLEQLLTILPRSIQAIIADHPQRQQLVEVVMDLGRLPEARFPGTAVYLGDSPIAREDLQYAIDRVGLFSSDNRAGIERTLHRISAIRNRTNEIIGLTCRVGRAVFGTINLIQDLVETGESLLLLGRPGVGKTTALREIARVLADDLHKRVVIIDTSNEIAGDGDIPHPAIGRARRMQVARPELQHQVMIEAVENHMPEVIVIDEIGTELEALAARTIAERGVQLVGTAHGNRLENLIKNPTLSDLVGGIQAVTLGDDEARRRGSQKTVLERKAPPTFAMAVEMLERQKWTIHSDVALTIDNLLRGRPPVEQLRYMNEQGELQIETVEAQSQEKTPQPPPYFSLGLVDDRQLRPRPTGLRSTGRMKPQAPLHANADQVRDFERLLEQSWQQWEGDDEPKVRVPGPNGEDLPVYVYPYGVGRSQLDQVIEILQLPVAVTKDVHQADAVLALRSHVKGNQKLRQMAKGIQVPVYGVKSNTIPQISRALKRILGMDEPHKAEAADLRLFTRSGSNDELEALEEARLAVEQIVIPTGQPVELLPRSPHVRKMQHELVEHYRLQSDSFGDEPNRRLRIYPA</sequence>
<evidence type="ECO:0000259" key="3">
    <source>
        <dbReference type="PROSITE" id="PS51061"/>
    </source>
</evidence>
<dbReference type="InterPro" id="IPR058670">
    <property type="entry name" value="PTPase_dom"/>
</dbReference>
<dbReference type="SUPFAM" id="SSF82708">
    <property type="entry name" value="R3H domain"/>
    <property type="match status" value="1"/>
</dbReference>
<proteinExistence type="predicted"/>
<dbReference type="PANTHER" id="PTHR20953">
    <property type="entry name" value="KINASE-RELATED"/>
    <property type="match status" value="1"/>
</dbReference>
<reference evidence="4 5" key="1">
    <citation type="submission" date="2020-10" db="EMBL/GenBank/DDBJ databases">
        <authorList>
            <person name="Castelo-Branco R."/>
            <person name="Eusebio N."/>
            <person name="Adriana R."/>
            <person name="Vieira A."/>
            <person name="Brugerolle De Fraissinette N."/>
            <person name="Rezende De Castro R."/>
            <person name="Schneider M.P."/>
            <person name="Vasconcelos V."/>
            <person name="Leao P.N."/>
        </authorList>
    </citation>
    <scope>NUCLEOTIDE SEQUENCE [LARGE SCALE GENOMIC DNA]</scope>
    <source>
        <strain evidence="4 5">LEGE 00031</strain>
    </source>
</reference>
<comment type="caution">
    <text evidence="4">The sequence shown here is derived from an EMBL/GenBank/DDBJ whole genome shotgun (WGS) entry which is preliminary data.</text>
</comment>
<dbReference type="InterPro" id="IPR027417">
    <property type="entry name" value="P-loop_NTPase"/>
</dbReference>
<dbReference type="InterPro" id="IPR045735">
    <property type="entry name" value="Spore_III_AA_AAA+_ATPase"/>
</dbReference>
<dbReference type="CDD" id="cd00009">
    <property type="entry name" value="AAA"/>
    <property type="match status" value="1"/>
</dbReference>
<dbReference type="SUPFAM" id="SSF52540">
    <property type="entry name" value="P-loop containing nucleoside triphosphate hydrolases"/>
    <property type="match status" value="1"/>
</dbReference>
<dbReference type="PANTHER" id="PTHR20953:SF3">
    <property type="entry name" value="P-LOOP CONTAINING NUCLEOSIDE TRIPHOSPHATE HYDROLASES SUPERFAMILY PROTEIN"/>
    <property type="match status" value="1"/>
</dbReference>
<evidence type="ECO:0000313" key="4">
    <source>
        <dbReference type="EMBL" id="MBE9254671.1"/>
    </source>
</evidence>
<dbReference type="Pfam" id="PF25516">
    <property type="entry name" value="PTPase"/>
    <property type="match status" value="1"/>
</dbReference>
<dbReference type="Pfam" id="PF01424">
    <property type="entry name" value="R3H"/>
    <property type="match status" value="1"/>
</dbReference>